<protein>
    <submittedName>
        <fullName evidence="4">TetR family transcriptional regulator</fullName>
    </submittedName>
</protein>
<accession>A0AA45HI42</accession>
<dbReference type="AlphaFoldDB" id="A0AA45HI42"/>
<sequence length="194" mass="23323">MKKHYSKKSTEKKIEKLYNFSRSELIENGIQKYNFEKVIKYAGLSKATVYKKFKNRKNFIIETIKFLIDDYIEPFKKLLDDVESFDEVFDFLYGLNIDFKEILDIYPIEDLFSDFEILDFINNYYYEKFGIIIKNKIEEFKIKGEIRNDIKTDFIFEYITSVTKSIGNLLSKYEYKEVIESFSILINSSLKNDF</sequence>
<dbReference type="InterPro" id="IPR001647">
    <property type="entry name" value="HTH_TetR"/>
</dbReference>
<evidence type="ECO:0000259" key="3">
    <source>
        <dbReference type="PROSITE" id="PS50977"/>
    </source>
</evidence>
<dbReference type="Gene3D" id="1.10.357.10">
    <property type="entry name" value="Tetracycline Repressor, domain 2"/>
    <property type="match status" value="1"/>
</dbReference>
<reference evidence="4 5" key="1">
    <citation type="submission" date="2018-05" db="EMBL/GenBank/DDBJ databases">
        <title>Genomic Encyclopedia of Type Strains, Phase IV (KMG-IV): sequencing the most valuable type-strain genomes for metagenomic binning, comparative biology and taxonomic classification.</title>
        <authorList>
            <person name="Goeker M."/>
        </authorList>
    </citation>
    <scope>NUCLEOTIDE SEQUENCE [LARGE SCALE GENOMIC DNA]</scope>
    <source>
        <strain evidence="4 5">DSM 24906</strain>
    </source>
</reference>
<evidence type="ECO:0000313" key="5">
    <source>
        <dbReference type="Proteomes" id="UP000245921"/>
    </source>
</evidence>
<organism evidence="4 5">
    <name type="scientific">Oceanotoga teriensis</name>
    <dbReference type="NCBI Taxonomy" id="515440"/>
    <lineage>
        <taxon>Bacteria</taxon>
        <taxon>Thermotogati</taxon>
        <taxon>Thermotogota</taxon>
        <taxon>Thermotogae</taxon>
        <taxon>Petrotogales</taxon>
        <taxon>Petrotogaceae</taxon>
        <taxon>Oceanotoga</taxon>
    </lineage>
</organism>
<evidence type="ECO:0000256" key="1">
    <source>
        <dbReference type="ARBA" id="ARBA00023125"/>
    </source>
</evidence>
<dbReference type="GO" id="GO:0003677">
    <property type="term" value="F:DNA binding"/>
    <property type="evidence" value="ECO:0007669"/>
    <property type="project" value="UniProtKB-UniRule"/>
</dbReference>
<dbReference type="PROSITE" id="PS50977">
    <property type="entry name" value="HTH_TETR_2"/>
    <property type="match status" value="1"/>
</dbReference>
<evidence type="ECO:0000256" key="2">
    <source>
        <dbReference type="PROSITE-ProRule" id="PRU00335"/>
    </source>
</evidence>
<comment type="caution">
    <text evidence="4">The sequence shown here is derived from an EMBL/GenBank/DDBJ whole genome shotgun (WGS) entry which is preliminary data.</text>
</comment>
<feature type="DNA-binding region" description="H-T-H motif" evidence="2">
    <location>
        <begin position="34"/>
        <end position="53"/>
    </location>
</feature>
<dbReference type="EMBL" id="QGGI01000013">
    <property type="protein sequence ID" value="PWJ90051.1"/>
    <property type="molecule type" value="Genomic_DNA"/>
</dbReference>
<dbReference type="RefSeq" id="WP_109605252.1">
    <property type="nucleotide sequence ID" value="NZ_QGGI01000013.1"/>
</dbReference>
<keyword evidence="1 2" id="KW-0238">DNA-binding</keyword>
<keyword evidence="5" id="KW-1185">Reference proteome</keyword>
<proteinExistence type="predicted"/>
<evidence type="ECO:0000313" key="4">
    <source>
        <dbReference type="EMBL" id="PWJ90051.1"/>
    </source>
</evidence>
<dbReference type="Proteomes" id="UP000245921">
    <property type="component" value="Unassembled WGS sequence"/>
</dbReference>
<name>A0AA45HI42_9BACT</name>
<dbReference type="InterPro" id="IPR009057">
    <property type="entry name" value="Homeodomain-like_sf"/>
</dbReference>
<gene>
    <name evidence="4" type="ORF">C7380_11339</name>
</gene>
<feature type="domain" description="HTH tetR-type" evidence="3">
    <location>
        <begin position="11"/>
        <end position="71"/>
    </location>
</feature>
<dbReference type="SUPFAM" id="SSF46689">
    <property type="entry name" value="Homeodomain-like"/>
    <property type="match status" value="1"/>
</dbReference>